<reference evidence="1 2" key="1">
    <citation type="submission" date="2018-07" db="EMBL/GenBank/DDBJ databases">
        <title>Genome sequencing of rice bacterial endophytes.</title>
        <authorList>
            <person name="Venturi V."/>
        </authorList>
    </citation>
    <scope>NUCLEOTIDE SEQUENCE [LARGE SCALE GENOMIC DNA]</scope>
    <source>
        <strain evidence="1 2">E2333</strain>
    </source>
</reference>
<dbReference type="Proteomes" id="UP000255365">
    <property type="component" value="Unassembled WGS sequence"/>
</dbReference>
<proteinExistence type="predicted"/>
<gene>
    <name evidence="1" type="ORF">DEU51_105298</name>
</gene>
<dbReference type="AlphaFoldDB" id="A0A370SP96"/>
<organism evidence="1 2">
    <name type="scientific">Pseudomonas jessenii</name>
    <dbReference type="NCBI Taxonomy" id="77298"/>
    <lineage>
        <taxon>Bacteria</taxon>
        <taxon>Pseudomonadati</taxon>
        <taxon>Pseudomonadota</taxon>
        <taxon>Gammaproteobacteria</taxon>
        <taxon>Pseudomonadales</taxon>
        <taxon>Pseudomonadaceae</taxon>
        <taxon>Pseudomonas</taxon>
    </lineage>
</organism>
<name>A0A370SP96_PSEJE</name>
<evidence type="ECO:0000313" key="1">
    <source>
        <dbReference type="EMBL" id="RDL21586.1"/>
    </source>
</evidence>
<evidence type="ECO:0000313" key="2">
    <source>
        <dbReference type="Proteomes" id="UP000255365"/>
    </source>
</evidence>
<accession>A0A370SP96</accession>
<protein>
    <submittedName>
        <fullName evidence="1">Uncharacterized protein</fullName>
    </submittedName>
</protein>
<dbReference type="RefSeq" id="WP_181818470.1">
    <property type="nucleotide sequence ID" value="NZ_QRAV01000005.1"/>
</dbReference>
<sequence length="58" mass="6477">MPGFIPTGRLAATRTSRFRLFSTAKPQPVITVEYSKLSPRARMAVQAQQLLMNYALGH</sequence>
<comment type="caution">
    <text evidence="1">The sequence shown here is derived from an EMBL/GenBank/DDBJ whole genome shotgun (WGS) entry which is preliminary data.</text>
</comment>
<dbReference type="EMBL" id="QRAV01000005">
    <property type="protein sequence ID" value="RDL21586.1"/>
    <property type="molecule type" value="Genomic_DNA"/>
</dbReference>